<sequence>MTTSFALAVPFTSPASSGNPGEVIVYTSLDRVFSEPVFNLFEQRTGIRVKALYDVEATKTTGLVNRLIAEAKHPRADVFWNSEVGRTIQLAGFGILTPYESPYWKNVPNGFKDPEFLWTGLAARARVLIYNRKMLSPNQIPESIMDLLKPEWKGRVAIGYPLFGTTATHVAALYACLGKNGAQKYLRALSDNEIRVVDGNAVTRDMVVAGEIPLAFTDTDDANVAIQRGADIGIIYPDRNGIGTLLIPNTVSMIRNGPNPEQARKLIDFILSSEVEKMLAFGESAQMPLKEGVPRPEHIPPFSAIRAMKVDYENLSRYLEESAIFCRDLFIR</sequence>
<accession>A0A2N1PPU5</accession>
<proteinExistence type="predicted"/>
<reference evidence="2 3" key="1">
    <citation type="journal article" date="2017" name="ISME J.">
        <title>Potential for microbial H2 and metal transformations associated with novel bacteria and archaea in deep terrestrial subsurface sediments.</title>
        <authorList>
            <person name="Hernsdorf A.W."/>
            <person name="Amano Y."/>
            <person name="Miyakawa K."/>
            <person name="Ise K."/>
            <person name="Suzuki Y."/>
            <person name="Anantharaman K."/>
            <person name="Probst A."/>
            <person name="Burstein D."/>
            <person name="Thomas B.C."/>
            <person name="Banfield J.F."/>
        </authorList>
    </citation>
    <scope>NUCLEOTIDE SEQUENCE [LARGE SCALE GENOMIC DNA]</scope>
    <source>
        <strain evidence="2">HGW-Wallbacteria-1</strain>
    </source>
</reference>
<dbReference type="Proteomes" id="UP000233256">
    <property type="component" value="Unassembled WGS sequence"/>
</dbReference>
<dbReference type="InterPro" id="IPR026045">
    <property type="entry name" value="Ferric-bd"/>
</dbReference>
<dbReference type="Gene3D" id="3.40.190.10">
    <property type="entry name" value="Periplasmic binding protein-like II"/>
    <property type="match status" value="2"/>
</dbReference>
<gene>
    <name evidence="2" type="ORF">CVV64_10315</name>
</gene>
<dbReference type="CDD" id="cd13518">
    <property type="entry name" value="PBP2_Fe3_thiamine_like"/>
    <property type="match status" value="1"/>
</dbReference>
<comment type="caution">
    <text evidence="2">The sequence shown here is derived from an EMBL/GenBank/DDBJ whole genome shotgun (WGS) entry which is preliminary data.</text>
</comment>
<organism evidence="2 3">
    <name type="scientific">Candidatus Wallbacteria bacterium HGW-Wallbacteria-1</name>
    <dbReference type="NCBI Taxonomy" id="2013854"/>
    <lineage>
        <taxon>Bacteria</taxon>
        <taxon>Candidatus Walliibacteriota</taxon>
    </lineage>
</organism>
<protein>
    <submittedName>
        <fullName evidence="2">Iron ABC transporter substrate-binding protein</fullName>
    </submittedName>
</protein>
<keyword evidence="1" id="KW-0732">Signal</keyword>
<evidence type="ECO:0000313" key="3">
    <source>
        <dbReference type="Proteomes" id="UP000233256"/>
    </source>
</evidence>
<evidence type="ECO:0000313" key="2">
    <source>
        <dbReference type="EMBL" id="PKK90365.1"/>
    </source>
</evidence>
<dbReference type="PIRSF" id="PIRSF002825">
    <property type="entry name" value="CfbpA"/>
    <property type="match status" value="1"/>
</dbReference>
<dbReference type="AlphaFoldDB" id="A0A2N1PPU5"/>
<dbReference type="SUPFAM" id="SSF53850">
    <property type="entry name" value="Periplasmic binding protein-like II"/>
    <property type="match status" value="1"/>
</dbReference>
<dbReference type="PANTHER" id="PTHR30006">
    <property type="entry name" value="THIAMINE-BINDING PERIPLASMIC PROTEIN-RELATED"/>
    <property type="match status" value="1"/>
</dbReference>
<dbReference type="PANTHER" id="PTHR30006:SF24">
    <property type="entry name" value="SLL0237 PROTEIN"/>
    <property type="match status" value="1"/>
</dbReference>
<dbReference type="EMBL" id="PGXC01000006">
    <property type="protein sequence ID" value="PKK90365.1"/>
    <property type="molecule type" value="Genomic_DNA"/>
</dbReference>
<evidence type="ECO:0000256" key="1">
    <source>
        <dbReference type="ARBA" id="ARBA00022729"/>
    </source>
</evidence>
<dbReference type="Pfam" id="PF13343">
    <property type="entry name" value="SBP_bac_6"/>
    <property type="match status" value="1"/>
</dbReference>
<name>A0A2N1PPU5_9BACT</name>